<accession>A0ABD1TPT5</accession>
<reference evidence="2" key="1">
    <citation type="submission" date="2024-07" db="EMBL/GenBank/DDBJ databases">
        <title>Two chromosome-level genome assemblies of Korean endemic species Abeliophyllum distichum and Forsythia ovata (Oleaceae).</title>
        <authorList>
            <person name="Jang H."/>
        </authorList>
    </citation>
    <scope>NUCLEOTIDE SEQUENCE [LARGE SCALE GENOMIC DNA]</scope>
</reference>
<name>A0ABD1TPT5_9LAMI</name>
<evidence type="ECO:0000313" key="1">
    <source>
        <dbReference type="EMBL" id="KAL2514717.1"/>
    </source>
</evidence>
<proteinExistence type="predicted"/>
<organism evidence="1 2">
    <name type="scientific">Forsythia ovata</name>
    <dbReference type="NCBI Taxonomy" id="205694"/>
    <lineage>
        <taxon>Eukaryota</taxon>
        <taxon>Viridiplantae</taxon>
        <taxon>Streptophyta</taxon>
        <taxon>Embryophyta</taxon>
        <taxon>Tracheophyta</taxon>
        <taxon>Spermatophyta</taxon>
        <taxon>Magnoliopsida</taxon>
        <taxon>eudicotyledons</taxon>
        <taxon>Gunneridae</taxon>
        <taxon>Pentapetalae</taxon>
        <taxon>asterids</taxon>
        <taxon>lamiids</taxon>
        <taxon>Lamiales</taxon>
        <taxon>Oleaceae</taxon>
        <taxon>Forsythieae</taxon>
        <taxon>Forsythia</taxon>
    </lineage>
</organism>
<dbReference type="EMBL" id="JBFOLJ010000008">
    <property type="protein sequence ID" value="KAL2514717.1"/>
    <property type="molecule type" value="Genomic_DNA"/>
</dbReference>
<evidence type="ECO:0000313" key="2">
    <source>
        <dbReference type="Proteomes" id="UP001604277"/>
    </source>
</evidence>
<comment type="caution">
    <text evidence="1">The sequence shown here is derived from an EMBL/GenBank/DDBJ whole genome shotgun (WGS) entry which is preliminary data.</text>
</comment>
<gene>
    <name evidence="1" type="ORF">Fot_28688</name>
</gene>
<sequence>MSVCWSCKEKAGPEPLHPAGSNGHCMGSLCQVLGDVISMEEGSLGARSIKSARTLVNLGIYRDLLPPITEGLGMGGPGHSLFNNGLFMGNIQKYYSHFYG</sequence>
<keyword evidence="2" id="KW-1185">Reference proteome</keyword>
<dbReference type="Proteomes" id="UP001604277">
    <property type="component" value="Unassembled WGS sequence"/>
</dbReference>
<dbReference type="AlphaFoldDB" id="A0ABD1TPT5"/>
<protein>
    <submittedName>
        <fullName evidence="1">Uncharacterized protein</fullName>
    </submittedName>
</protein>